<evidence type="ECO:0000313" key="6">
    <source>
        <dbReference type="Proteomes" id="UP000199569"/>
    </source>
</evidence>
<dbReference type="InterPro" id="IPR004682">
    <property type="entry name" value="TRAP_DctP"/>
</dbReference>
<dbReference type="PANTHER" id="PTHR33376:SF4">
    <property type="entry name" value="SIALIC ACID-BINDING PERIPLASMIC PROTEIN SIAP"/>
    <property type="match status" value="1"/>
</dbReference>
<dbReference type="RefSeq" id="WP_091138139.1">
    <property type="nucleotide sequence ID" value="NZ_FMVJ01000013.1"/>
</dbReference>
<dbReference type="InterPro" id="IPR038404">
    <property type="entry name" value="TRAP_DctP_sf"/>
</dbReference>
<keyword evidence="4" id="KW-0732">Signal</keyword>
<dbReference type="STRING" id="549386.SAMN02927923_03808"/>
<accession>A0A1G5L281</accession>
<dbReference type="OrthoDB" id="9803763at2"/>
<comment type="subcellular location">
    <subcellularLocation>
        <location evidence="1">Cell envelope</location>
    </subcellularLocation>
</comment>
<dbReference type="GO" id="GO:0030288">
    <property type="term" value="C:outer membrane-bounded periplasmic space"/>
    <property type="evidence" value="ECO:0007669"/>
    <property type="project" value="InterPro"/>
</dbReference>
<protein>
    <submittedName>
        <fullName evidence="5">Tripartite ATP-independent transporter solute receptor, DctP family</fullName>
    </submittedName>
</protein>
<sequence>MKKSTWLNAALLGSAMTLGLTLGLTGGASAQAIKFSYPVAKTSTMGQTVDHFGALIEKSTNGALKVRGFPDAQLGNEIQSASSAQGGIVEMAVTTTAALASTVKDFDLFQLPFQFPTYQELDTVLRGKTARTMLDKLSASNLIGLCYWDYGFRNVTNNKRPIEKLEDMNGLRIRTIQNAVYLDVLKALGMNPTPLPFPETFTAIETGAIDGNEVANDVTRATSFYEVQKYLTETRHFPTSSVVLVSKRFWDKLDTQKQDAMRAACDEAAIFNRKAIEASDVDTRKFLTDKGMQINKISDENMQKVREAVKPIIERVTAGLDQEVVKSFNAERDAAKAKSQ</sequence>
<dbReference type="SUPFAM" id="SSF53850">
    <property type="entry name" value="Periplasmic binding protein-like II"/>
    <property type="match status" value="1"/>
</dbReference>
<evidence type="ECO:0000256" key="2">
    <source>
        <dbReference type="ARBA" id="ARBA00009023"/>
    </source>
</evidence>
<dbReference type="EMBL" id="FMVJ01000013">
    <property type="protein sequence ID" value="SCZ06478.1"/>
    <property type="molecule type" value="Genomic_DNA"/>
</dbReference>
<gene>
    <name evidence="5" type="ORF">SAMN02927923_03808</name>
</gene>
<dbReference type="Proteomes" id="UP000199569">
    <property type="component" value="Unassembled WGS sequence"/>
</dbReference>
<dbReference type="NCBIfam" id="TIGR00787">
    <property type="entry name" value="dctP"/>
    <property type="match status" value="1"/>
</dbReference>
<comment type="similarity">
    <text evidence="2">Belongs to the bacterial solute-binding protein 7 family.</text>
</comment>
<evidence type="ECO:0000256" key="1">
    <source>
        <dbReference type="ARBA" id="ARBA00004196"/>
    </source>
</evidence>
<dbReference type="PIRSF" id="PIRSF006470">
    <property type="entry name" value="DctB"/>
    <property type="match status" value="1"/>
</dbReference>
<dbReference type="NCBIfam" id="NF037995">
    <property type="entry name" value="TRAP_S1"/>
    <property type="match status" value="1"/>
</dbReference>
<keyword evidence="3" id="KW-0813">Transport</keyword>
<dbReference type="Pfam" id="PF03480">
    <property type="entry name" value="DctP"/>
    <property type="match status" value="1"/>
</dbReference>
<proteinExistence type="inferred from homology"/>
<organism evidence="5 6">
    <name type="scientific">Microvirga guangxiensis</name>
    <dbReference type="NCBI Taxonomy" id="549386"/>
    <lineage>
        <taxon>Bacteria</taxon>
        <taxon>Pseudomonadati</taxon>
        <taxon>Pseudomonadota</taxon>
        <taxon>Alphaproteobacteria</taxon>
        <taxon>Hyphomicrobiales</taxon>
        <taxon>Methylobacteriaceae</taxon>
        <taxon>Microvirga</taxon>
    </lineage>
</organism>
<dbReference type="Gene3D" id="3.40.190.170">
    <property type="entry name" value="Bacterial extracellular solute-binding protein, family 7"/>
    <property type="match status" value="1"/>
</dbReference>
<evidence type="ECO:0000256" key="4">
    <source>
        <dbReference type="ARBA" id="ARBA00022729"/>
    </source>
</evidence>
<dbReference type="InterPro" id="IPR018389">
    <property type="entry name" value="DctP_fam"/>
</dbReference>
<dbReference type="AlphaFoldDB" id="A0A1G5L281"/>
<name>A0A1G5L281_9HYPH</name>
<reference evidence="5 6" key="1">
    <citation type="submission" date="2016-10" db="EMBL/GenBank/DDBJ databases">
        <authorList>
            <person name="de Groot N.N."/>
        </authorList>
    </citation>
    <scope>NUCLEOTIDE SEQUENCE [LARGE SCALE GENOMIC DNA]</scope>
    <source>
        <strain evidence="5 6">CGMCC 1.7666</strain>
    </source>
</reference>
<keyword evidence="5" id="KW-0675">Receptor</keyword>
<evidence type="ECO:0000256" key="3">
    <source>
        <dbReference type="ARBA" id="ARBA00022448"/>
    </source>
</evidence>
<keyword evidence="6" id="KW-1185">Reference proteome</keyword>
<dbReference type="GO" id="GO:0055085">
    <property type="term" value="P:transmembrane transport"/>
    <property type="evidence" value="ECO:0007669"/>
    <property type="project" value="InterPro"/>
</dbReference>
<evidence type="ECO:0000313" key="5">
    <source>
        <dbReference type="EMBL" id="SCZ06478.1"/>
    </source>
</evidence>
<dbReference type="PANTHER" id="PTHR33376">
    <property type="match status" value="1"/>
</dbReference>